<accession>A0ABW5WTG8</accession>
<organism evidence="6 7">
    <name type="scientific">Corticicoccus populi</name>
    <dbReference type="NCBI Taxonomy" id="1812821"/>
    <lineage>
        <taxon>Bacteria</taxon>
        <taxon>Bacillati</taxon>
        <taxon>Bacillota</taxon>
        <taxon>Bacilli</taxon>
        <taxon>Bacillales</taxon>
        <taxon>Staphylococcaceae</taxon>
        <taxon>Corticicoccus</taxon>
    </lineage>
</organism>
<protein>
    <recommendedName>
        <fullName evidence="3">Nuclease SbcCD subunit C</fullName>
    </recommendedName>
</protein>
<feature type="coiled-coil region" evidence="4">
    <location>
        <begin position="238"/>
        <end position="353"/>
    </location>
</feature>
<dbReference type="RefSeq" id="WP_377771957.1">
    <property type="nucleotide sequence ID" value="NZ_JBHUOQ010000001.1"/>
</dbReference>
<evidence type="ECO:0000256" key="2">
    <source>
        <dbReference type="ARBA" id="ARBA00011322"/>
    </source>
</evidence>
<dbReference type="InterPro" id="IPR038734">
    <property type="entry name" value="YhaN_AAA"/>
</dbReference>
<evidence type="ECO:0000313" key="7">
    <source>
        <dbReference type="Proteomes" id="UP001597519"/>
    </source>
</evidence>
<feature type="coiled-coil region" evidence="4">
    <location>
        <begin position="389"/>
        <end position="440"/>
    </location>
</feature>
<evidence type="ECO:0000313" key="6">
    <source>
        <dbReference type="EMBL" id="MFD2829710.1"/>
    </source>
</evidence>
<gene>
    <name evidence="6" type="ORF">ACFSX4_04460</name>
</gene>
<evidence type="ECO:0000256" key="4">
    <source>
        <dbReference type="SAM" id="Coils"/>
    </source>
</evidence>
<dbReference type="EMBL" id="JBHUOQ010000001">
    <property type="protein sequence ID" value="MFD2829710.1"/>
    <property type="molecule type" value="Genomic_DNA"/>
</dbReference>
<name>A0ABW5WTG8_9STAP</name>
<dbReference type="PANTHER" id="PTHR32114">
    <property type="entry name" value="ABC TRANSPORTER ABCH.3"/>
    <property type="match status" value="1"/>
</dbReference>
<dbReference type="Proteomes" id="UP001597519">
    <property type="component" value="Unassembled WGS sequence"/>
</dbReference>
<keyword evidence="7" id="KW-1185">Reference proteome</keyword>
<dbReference type="PANTHER" id="PTHR32114:SF2">
    <property type="entry name" value="ABC TRANSPORTER ABCH.3"/>
    <property type="match status" value="1"/>
</dbReference>
<proteinExistence type="inferred from homology"/>
<feature type="coiled-coil region" evidence="4">
    <location>
        <begin position="660"/>
        <end position="708"/>
    </location>
</feature>
<comment type="similarity">
    <text evidence="1">Belongs to the SMC family. SbcC subfamily.</text>
</comment>
<dbReference type="Gene3D" id="3.40.50.300">
    <property type="entry name" value="P-loop containing nucleotide triphosphate hydrolases"/>
    <property type="match status" value="2"/>
</dbReference>
<dbReference type="InterPro" id="IPR027417">
    <property type="entry name" value="P-loop_NTPase"/>
</dbReference>
<feature type="domain" description="YhaN AAA" evidence="5">
    <location>
        <begin position="1"/>
        <end position="60"/>
    </location>
</feature>
<dbReference type="SUPFAM" id="SSF52540">
    <property type="entry name" value="P-loop containing nucleoside triphosphate hydrolases"/>
    <property type="match status" value="1"/>
</dbReference>
<feature type="coiled-coil region" evidence="4">
    <location>
        <begin position="525"/>
        <end position="595"/>
    </location>
</feature>
<dbReference type="Pfam" id="PF13558">
    <property type="entry name" value="SbcC_Walker_B"/>
    <property type="match status" value="1"/>
</dbReference>
<reference evidence="7" key="1">
    <citation type="journal article" date="2019" name="Int. J. Syst. Evol. Microbiol.">
        <title>The Global Catalogue of Microorganisms (GCM) 10K type strain sequencing project: providing services to taxonomists for standard genome sequencing and annotation.</title>
        <authorList>
            <consortium name="The Broad Institute Genomics Platform"/>
            <consortium name="The Broad Institute Genome Sequencing Center for Infectious Disease"/>
            <person name="Wu L."/>
            <person name="Ma J."/>
        </authorList>
    </citation>
    <scope>NUCLEOTIDE SEQUENCE [LARGE SCALE GENOMIC DNA]</scope>
    <source>
        <strain evidence="7">KCTC 33575</strain>
    </source>
</reference>
<comment type="subunit">
    <text evidence="2">Heterodimer of SbcC and SbcD.</text>
</comment>
<evidence type="ECO:0000256" key="3">
    <source>
        <dbReference type="ARBA" id="ARBA00013368"/>
    </source>
</evidence>
<keyword evidence="4" id="KW-0175">Coiled coil</keyword>
<evidence type="ECO:0000256" key="1">
    <source>
        <dbReference type="ARBA" id="ARBA00006930"/>
    </source>
</evidence>
<evidence type="ECO:0000259" key="5">
    <source>
        <dbReference type="Pfam" id="PF13514"/>
    </source>
</evidence>
<dbReference type="Pfam" id="PF13514">
    <property type="entry name" value="AAA_27"/>
    <property type="match status" value="1"/>
</dbReference>
<comment type="caution">
    <text evidence="6">The sequence shown here is derived from an EMBL/GenBank/DDBJ whole genome shotgun (WGS) entry which is preliminary data.</text>
</comment>
<sequence>MKPIKLNMSYFGPFEKETIDFSRVQDQMFLISGKTGSGKTMIFDAITFALYGEASTSDRNEQSVRSQFALDDNISCVSLSFSIRDKMYTVERELTYQKEGNKSKVPNKAVLFDSEGNVLESQVRSVTEKVIDIVKLSVNQFRQILILPQGEFKRLLLSKSEEKQSILRTLFQTERFVQFEETLKDEWKKEQKSLELIESHINGLYQSVISDEPLDDSPSMKERLNLIQELIDRDVSRLETVNEKIDVLQGRIAETEKELKLKEQHNASLLELKTLKEKRRLLLDDKEKIERLEKAVKAYHLAAEIQYELKQEQEISVEAENKNNDRRILEESLTELKASVKEKETLFQKLKHDEDGMKQRDKRLTRIERFLGNQYRNLDESEEKGRLIIKDLVREMDENKARIESLKKEISQSEISQSDIDEEKEKLFELRSRREQLQESIKQEKKFSEADVRINALVKKESDLQQALKRCDHEFSSIEDALKGKYVSDDKVHIEHLINHLKIGEPCPVCRQTVDILPDDVTYLSKDEEEKIESLRNERQSIEAGIETAERELYAERKGLEGTERINLKEAEETRESLESTIQTAEKNLKHQQSLLEYVTSKKDEIQTLEKTGHTQDLKHEKFQTRLNEVLNLKRDFTDSTGFRRYDDFSEFFHADKEAVEKYFKQMDSLTRELEEQNQEQVKMDERLKFLNERLSELSGLKEKYSSRVETFISEKNFSSRDEVWSALNLSDIRGTEQEIQSFYEDLRLYDRQIKQAQSSLQSLEPYDLETVNHTLSSFKEELEALFNDSAAVKNTIEHNEKIHQKMKQQADAFSQNEESLRQLMELSNIVSGKNHAKVSLERYVLTYYLERILKIANQRLLEMTHHRYALVRSTSRMNRQTGLDIEVFDYYNNQQRHITSLSGGETFQASLTLALALNEALQQESGGISLDTMLIDEGFGTLDLETLDIAINTLIDLQSSGKTIGVISHVAELKERMENILYVTAENEKSTTHFNM</sequence>